<accession>A0A8D8JNR7</accession>
<dbReference type="AlphaFoldDB" id="A0A8D8JNR7"/>
<dbReference type="EMBL" id="HBUE01188866">
    <property type="protein sequence ID" value="CAG6524044.1"/>
    <property type="molecule type" value="Transcribed_RNA"/>
</dbReference>
<evidence type="ECO:0000313" key="1">
    <source>
        <dbReference type="EMBL" id="CAG6575719.1"/>
    </source>
</evidence>
<proteinExistence type="predicted"/>
<reference evidence="1" key="1">
    <citation type="submission" date="2021-05" db="EMBL/GenBank/DDBJ databases">
        <authorList>
            <person name="Alioto T."/>
            <person name="Alioto T."/>
            <person name="Gomez Garrido J."/>
        </authorList>
    </citation>
    <scope>NUCLEOTIDE SEQUENCE</scope>
</reference>
<dbReference type="EMBL" id="HBUE01294665">
    <property type="protein sequence ID" value="CAG6575719.1"/>
    <property type="molecule type" value="Transcribed_RNA"/>
</dbReference>
<protein>
    <submittedName>
        <fullName evidence="1">(northern house mosquito) hypothetical protein</fullName>
    </submittedName>
</protein>
<name>A0A8D8JNR7_CULPI</name>
<organism evidence="1">
    <name type="scientific">Culex pipiens</name>
    <name type="common">House mosquito</name>
    <dbReference type="NCBI Taxonomy" id="7175"/>
    <lineage>
        <taxon>Eukaryota</taxon>
        <taxon>Metazoa</taxon>
        <taxon>Ecdysozoa</taxon>
        <taxon>Arthropoda</taxon>
        <taxon>Hexapoda</taxon>
        <taxon>Insecta</taxon>
        <taxon>Pterygota</taxon>
        <taxon>Neoptera</taxon>
        <taxon>Endopterygota</taxon>
        <taxon>Diptera</taxon>
        <taxon>Nematocera</taxon>
        <taxon>Culicoidea</taxon>
        <taxon>Culicidae</taxon>
        <taxon>Culicinae</taxon>
        <taxon>Culicini</taxon>
        <taxon>Culex</taxon>
        <taxon>Culex</taxon>
    </lineage>
</organism>
<sequence>MTVPSCSGVYSERTAFSPPEAIIASNPKRAISMQAPWAAILSSCLPWTTSRYVYTATSRRNTICTYIKIRNTLMKDGIRLATPMMSSTASTMLAMHGEISRSVATRERAGRATFTMISSTSAMFAMAAR</sequence>
<dbReference type="EMBL" id="HBUE01084234">
    <property type="protein sequence ID" value="CAG6478968.1"/>
    <property type="molecule type" value="Transcribed_RNA"/>
</dbReference>